<dbReference type="Gene3D" id="3.40.1190.20">
    <property type="match status" value="1"/>
</dbReference>
<dbReference type="PANTHER" id="PTHR43085:SF57">
    <property type="entry name" value="CARBOHYDRATE KINASE PFKB DOMAIN-CONTAINING PROTEIN"/>
    <property type="match status" value="1"/>
</dbReference>
<dbReference type="AlphaFoldDB" id="A0A806KHF0"/>
<sequence length="304" mass="33861">MCRVSCIIESLYIINVIMANKIIIGIGEMLWDMFPKWRIPGGAPANFAYHASQFGFDGYIVSAVGNDSLGQEILKDFAEKGICVSVEVVDYYPTGTVEVELDDKGMPQYEICENVAWDYIPLTERMIDLAQNCSAVCFGTLAQRSEVSRKTTRRFLELVPENAYKIFDMNLRQNFYSKDIMHESLKRCNILKINDEEVAKAASLFGLGGMSEREVCLHFLKEYNLDIVVETKGEIGSYVFAGDEVSYFDTPKVNVVDTVGAGDSFAGAFVGALLQGKSLREAHKIAVDVSSYVCTRHGAMHCKI</sequence>
<evidence type="ECO:0000256" key="1">
    <source>
        <dbReference type="ARBA" id="ARBA00010688"/>
    </source>
</evidence>
<evidence type="ECO:0000259" key="4">
    <source>
        <dbReference type="Pfam" id="PF00294"/>
    </source>
</evidence>
<dbReference type="InterPro" id="IPR002173">
    <property type="entry name" value="Carboh/pur_kinase_PfkB_CS"/>
</dbReference>
<accession>A0A806KHF0</accession>
<dbReference type="GO" id="GO:0008865">
    <property type="term" value="F:fructokinase activity"/>
    <property type="evidence" value="ECO:0007669"/>
    <property type="project" value="UniProtKB-EC"/>
</dbReference>
<keyword evidence="3 5" id="KW-0418">Kinase</keyword>
<proteinExistence type="inferred from homology"/>
<dbReference type="PANTHER" id="PTHR43085">
    <property type="entry name" value="HEXOKINASE FAMILY MEMBER"/>
    <property type="match status" value="1"/>
</dbReference>
<dbReference type="PROSITE" id="PS00584">
    <property type="entry name" value="PFKB_KINASES_2"/>
    <property type="match status" value="1"/>
</dbReference>
<evidence type="ECO:0000256" key="2">
    <source>
        <dbReference type="ARBA" id="ARBA00022679"/>
    </source>
</evidence>
<feature type="domain" description="Carbohydrate kinase PfkB" evidence="4">
    <location>
        <begin position="39"/>
        <end position="302"/>
    </location>
</feature>
<dbReference type="InterPro" id="IPR050306">
    <property type="entry name" value="PfkB_Carbo_kinase"/>
</dbReference>
<dbReference type="CDD" id="cd01167">
    <property type="entry name" value="bac_FRK"/>
    <property type="match status" value="1"/>
</dbReference>
<name>A0A806KHF0_9BACT</name>
<dbReference type="EMBL" id="JQ844274">
    <property type="protein sequence ID" value="AGS54055.1"/>
    <property type="molecule type" value="Genomic_DNA"/>
</dbReference>
<dbReference type="SUPFAM" id="SSF53613">
    <property type="entry name" value="Ribokinase-like"/>
    <property type="match status" value="1"/>
</dbReference>
<protein>
    <submittedName>
        <fullName evidence="5">Fructokinase</fullName>
        <ecNumber evidence="5">2.7.1.4</ecNumber>
    </submittedName>
</protein>
<evidence type="ECO:0000256" key="3">
    <source>
        <dbReference type="ARBA" id="ARBA00022777"/>
    </source>
</evidence>
<evidence type="ECO:0000313" key="5">
    <source>
        <dbReference type="EMBL" id="AGS54055.1"/>
    </source>
</evidence>
<dbReference type="InterPro" id="IPR011611">
    <property type="entry name" value="PfkB_dom"/>
</dbReference>
<reference evidence="5" key="1">
    <citation type="submission" date="2012-03" db="EMBL/GenBank/DDBJ databases">
        <title>Functional metagenomics reveals considerable lignocellulase gene clusters in the gut microbiome of a wood-feeding higher termite.</title>
        <authorList>
            <person name="Liu N."/>
        </authorList>
    </citation>
    <scope>NUCLEOTIDE SEQUENCE</scope>
</reference>
<organism evidence="5">
    <name type="scientific">uncultured bacterium contig00048</name>
    <dbReference type="NCBI Taxonomy" id="1181533"/>
    <lineage>
        <taxon>Bacteria</taxon>
        <taxon>environmental samples</taxon>
    </lineage>
</organism>
<comment type="similarity">
    <text evidence="1">Belongs to the carbohydrate kinase PfkB family.</text>
</comment>
<dbReference type="Pfam" id="PF00294">
    <property type="entry name" value="PfkB"/>
    <property type="match status" value="1"/>
</dbReference>
<dbReference type="InterPro" id="IPR029056">
    <property type="entry name" value="Ribokinase-like"/>
</dbReference>
<keyword evidence="2 5" id="KW-0808">Transferase</keyword>
<dbReference type="EC" id="2.7.1.4" evidence="5"/>